<feature type="non-terminal residue" evidence="1">
    <location>
        <position position="28"/>
    </location>
</feature>
<comment type="caution">
    <text evidence="1">The sequence shown here is derived from an EMBL/GenBank/DDBJ whole genome shotgun (WGS) entry which is preliminary data.</text>
</comment>
<accession>A0A0F9H136</accession>
<dbReference type="AlphaFoldDB" id="A0A0F9H136"/>
<reference evidence="1" key="1">
    <citation type="journal article" date="2015" name="Nature">
        <title>Complex archaea that bridge the gap between prokaryotes and eukaryotes.</title>
        <authorList>
            <person name="Spang A."/>
            <person name="Saw J.H."/>
            <person name="Jorgensen S.L."/>
            <person name="Zaremba-Niedzwiedzka K."/>
            <person name="Martijn J."/>
            <person name="Lind A.E."/>
            <person name="van Eijk R."/>
            <person name="Schleper C."/>
            <person name="Guy L."/>
            <person name="Ettema T.J."/>
        </authorList>
    </citation>
    <scope>NUCLEOTIDE SEQUENCE</scope>
</reference>
<protein>
    <submittedName>
        <fullName evidence="1">Uncharacterized protein</fullName>
    </submittedName>
</protein>
<proteinExistence type="predicted"/>
<name>A0A0F9H136_9ZZZZ</name>
<evidence type="ECO:0000313" key="1">
    <source>
        <dbReference type="EMBL" id="KKL75330.1"/>
    </source>
</evidence>
<dbReference type="EMBL" id="LAZR01024381">
    <property type="protein sequence ID" value="KKL75330.1"/>
    <property type="molecule type" value="Genomic_DNA"/>
</dbReference>
<sequence>MTIETEVSETPDRDAAKAALATLRAWAQ</sequence>
<gene>
    <name evidence="1" type="ORF">LCGC14_2056000</name>
</gene>
<organism evidence="1">
    <name type="scientific">marine sediment metagenome</name>
    <dbReference type="NCBI Taxonomy" id="412755"/>
    <lineage>
        <taxon>unclassified sequences</taxon>
        <taxon>metagenomes</taxon>
        <taxon>ecological metagenomes</taxon>
    </lineage>
</organism>